<proteinExistence type="predicted"/>
<gene>
    <name evidence="2" type="ORF">g.12896</name>
</gene>
<name>A0A1D1ZYW7_AUXPR</name>
<dbReference type="PANTHER" id="PTHR34407:SF1">
    <property type="entry name" value="SGNH HYDROLASE-TYPE ESTERASE DOMAIN-CONTAINING PROTEIN"/>
    <property type="match status" value="1"/>
</dbReference>
<sequence>RSLRSSCQKRITKPIKVPCATLPHVSPLLTSPFCVCTVLSRPRPGHIRLERDGGAFPSPPALTRLGPHNHIACGPNRGGQALRGARMGLRTTPQARCHALTLLVLTAAGVYATGLLMLRPRGRACPSTGPPHQALGPELVVMSEEGIARVMAGPRVPQPLEPLLAAFAHNISLPSAFLARGVVSAGSHAAAARALSPLLAGRPLSVGVLGGSLTFGRGATTRGKTDWAPLVFDWVRRAFPGTQHELRNGAIPAAPSEWASFCMHEHLPPAPDVVLVEYIINDMTVPWEHAHRRSYERLLRRLLQLPTRPLVVPVMLFNYHPHQHKGVFHHTPENDVGTLSLYYDLPWLSMRGMLYHPIKTGAVKKSDVMMGDSLHLINKGHRAVADLVIHFLRMEAARAALGRRHVTLGGDDGALPAPMLPNLVELPAEYCAQGERFRRDVARNATGGFWWKGKGDEMRAVTQNPNATLDIHVDASVTAPGSNRTAVLLFTAKSHDKIGNAEASCISGCSCDPIPLNGTIPHLFATQEHLDLLLVTPSPECVLRVRTTGRTDSNGREVRVRGVVVSAAAGLHVPEEFYWGEEMQYGPSTAPPVYG</sequence>
<dbReference type="SUPFAM" id="SSF52266">
    <property type="entry name" value="SGNH hydrolase"/>
    <property type="match status" value="1"/>
</dbReference>
<dbReference type="AlphaFoldDB" id="A0A1D1ZYW7"/>
<feature type="transmembrane region" description="Helical" evidence="1">
    <location>
        <begin position="97"/>
        <end position="118"/>
    </location>
</feature>
<dbReference type="InterPro" id="IPR036514">
    <property type="entry name" value="SGNH_hydro_sf"/>
</dbReference>
<dbReference type="CDD" id="cd00229">
    <property type="entry name" value="SGNH_hydrolase"/>
    <property type="match status" value="1"/>
</dbReference>
<evidence type="ECO:0000313" key="2">
    <source>
        <dbReference type="EMBL" id="JAT72134.1"/>
    </source>
</evidence>
<accession>A0A1D1ZYW7</accession>
<evidence type="ECO:0008006" key="3">
    <source>
        <dbReference type="Google" id="ProtNLM"/>
    </source>
</evidence>
<dbReference type="Gene3D" id="3.40.50.1110">
    <property type="entry name" value="SGNH hydrolase"/>
    <property type="match status" value="1"/>
</dbReference>
<keyword evidence="1" id="KW-1133">Transmembrane helix</keyword>
<dbReference type="EMBL" id="GDKF01006488">
    <property type="protein sequence ID" value="JAT72134.1"/>
    <property type="molecule type" value="Transcribed_RNA"/>
</dbReference>
<reference evidence="2" key="1">
    <citation type="submission" date="2015-08" db="EMBL/GenBank/DDBJ databases">
        <authorList>
            <person name="Babu N.S."/>
            <person name="Beckwith C.J."/>
            <person name="Beseler K.G."/>
            <person name="Brison A."/>
            <person name="Carone J.V."/>
            <person name="Caskin T.P."/>
            <person name="Diamond M."/>
            <person name="Durham M.E."/>
            <person name="Foxe J.M."/>
            <person name="Go M."/>
            <person name="Henderson B.A."/>
            <person name="Jones I.B."/>
            <person name="McGettigan J.A."/>
            <person name="Micheletti S.J."/>
            <person name="Nasrallah M.E."/>
            <person name="Ortiz D."/>
            <person name="Piller C.R."/>
            <person name="Privatt S.R."/>
            <person name="Schneider S.L."/>
            <person name="Sharp S."/>
            <person name="Smith T.C."/>
            <person name="Stanton J.D."/>
            <person name="Ullery H.E."/>
            <person name="Wilson R.J."/>
            <person name="Serrano M.G."/>
            <person name="Buck G."/>
            <person name="Lee V."/>
            <person name="Wang Y."/>
            <person name="Carvalho R."/>
            <person name="Voegtly L."/>
            <person name="Shi R."/>
            <person name="Duckworth R."/>
            <person name="Johnson A."/>
            <person name="Loviza R."/>
            <person name="Walstead R."/>
            <person name="Shah Z."/>
            <person name="Kiflezghi M."/>
            <person name="Wade K."/>
            <person name="Ball S.L."/>
            <person name="Bradley K.W."/>
            <person name="Asai D.J."/>
            <person name="Bowman C.A."/>
            <person name="Russell D.A."/>
            <person name="Pope W.H."/>
            <person name="Jacobs-Sera D."/>
            <person name="Hendrix R.W."/>
            <person name="Hatfull G.F."/>
        </authorList>
    </citation>
    <scope>NUCLEOTIDE SEQUENCE</scope>
</reference>
<keyword evidence="1" id="KW-0812">Transmembrane</keyword>
<evidence type="ECO:0000256" key="1">
    <source>
        <dbReference type="SAM" id="Phobius"/>
    </source>
</evidence>
<dbReference type="PANTHER" id="PTHR34407">
    <property type="entry name" value="EXPRESSED PROTEIN"/>
    <property type="match status" value="1"/>
</dbReference>
<protein>
    <recommendedName>
        <fullName evidence="3">SGNH hydrolase-type esterase domain-containing protein</fullName>
    </recommendedName>
</protein>
<organism evidence="2">
    <name type="scientific">Auxenochlorella protothecoides</name>
    <name type="common">Green microalga</name>
    <name type="synonym">Chlorella protothecoides</name>
    <dbReference type="NCBI Taxonomy" id="3075"/>
    <lineage>
        <taxon>Eukaryota</taxon>
        <taxon>Viridiplantae</taxon>
        <taxon>Chlorophyta</taxon>
        <taxon>core chlorophytes</taxon>
        <taxon>Trebouxiophyceae</taxon>
        <taxon>Chlorellales</taxon>
        <taxon>Chlorellaceae</taxon>
        <taxon>Auxenochlorella</taxon>
    </lineage>
</organism>
<feature type="non-terminal residue" evidence="2">
    <location>
        <position position="1"/>
    </location>
</feature>
<keyword evidence="1" id="KW-0472">Membrane</keyword>